<protein>
    <submittedName>
        <fullName evidence="2">Phosphohydrolase</fullName>
    </submittedName>
</protein>
<accession>A0A1S2MAA0</accession>
<organism evidence="2 3">
    <name type="scientific">Anaerobacillus alkalidiazotrophicus</name>
    <dbReference type="NCBI Taxonomy" id="472963"/>
    <lineage>
        <taxon>Bacteria</taxon>
        <taxon>Bacillati</taxon>
        <taxon>Bacillota</taxon>
        <taxon>Bacilli</taxon>
        <taxon>Bacillales</taxon>
        <taxon>Bacillaceae</taxon>
        <taxon>Anaerobacillus</taxon>
    </lineage>
</organism>
<reference evidence="2 3" key="1">
    <citation type="submission" date="2016-10" db="EMBL/GenBank/DDBJ databases">
        <title>Draft genome sequences of four alkaliphilic bacteria belonging to the Anaerobacillus genus.</title>
        <authorList>
            <person name="Bassil N.M."/>
            <person name="Lloyd J.R."/>
        </authorList>
    </citation>
    <scope>NUCLEOTIDE SEQUENCE [LARGE SCALE GENOMIC DNA]</scope>
    <source>
        <strain evidence="2 3">DSM 22531</strain>
    </source>
</reference>
<evidence type="ECO:0000259" key="1">
    <source>
        <dbReference type="Pfam" id="PF01243"/>
    </source>
</evidence>
<dbReference type="Pfam" id="PF01243">
    <property type="entry name" value="PNPOx_N"/>
    <property type="match status" value="1"/>
</dbReference>
<dbReference type="InterPro" id="IPR011576">
    <property type="entry name" value="Pyridox_Oxase_N"/>
</dbReference>
<dbReference type="STRING" id="472963.BKP45_01635"/>
<name>A0A1S2MAA0_9BACI</name>
<gene>
    <name evidence="2" type="ORF">BKP45_01635</name>
</gene>
<dbReference type="OrthoDB" id="9796486at2"/>
<dbReference type="AlphaFoldDB" id="A0A1S2MAA0"/>
<dbReference type="SUPFAM" id="SSF50475">
    <property type="entry name" value="FMN-binding split barrel"/>
    <property type="match status" value="1"/>
</dbReference>
<dbReference type="RefSeq" id="WP_071388110.1">
    <property type="nucleotide sequence ID" value="NZ_MLQS01000001.1"/>
</dbReference>
<dbReference type="EMBL" id="MLQS01000001">
    <property type="protein sequence ID" value="OIJ21496.1"/>
    <property type="molecule type" value="Genomic_DNA"/>
</dbReference>
<proteinExistence type="predicted"/>
<evidence type="ECO:0000313" key="2">
    <source>
        <dbReference type="EMBL" id="OIJ21496.1"/>
    </source>
</evidence>
<evidence type="ECO:0000313" key="3">
    <source>
        <dbReference type="Proteomes" id="UP000180057"/>
    </source>
</evidence>
<dbReference type="NCBIfam" id="TIGR04025">
    <property type="entry name" value="PPOX_FMN_DR2398"/>
    <property type="match status" value="1"/>
</dbReference>
<keyword evidence="3" id="KW-1185">Reference proteome</keyword>
<sequence>MEKVNFSRSAITLEEEVREIIGQPHELIVKKSIPFLDEHCKKMISVSPIFFLATANGEGKCDVSPRGDLPGTISILNKHQLVIPDRPGNRRLDSIINILSNPNVGLVFLIPGLEEVLRINGRATIIKDEKILDKMSLKGKTPLLGIGIDVEECYIHCPRALKESNIWNTSTWQKSEDLPLILEVFNDHLKINGVELKK</sequence>
<feature type="domain" description="Pyridoxamine 5'-phosphate oxidase N-terminal" evidence="1">
    <location>
        <begin position="36"/>
        <end position="156"/>
    </location>
</feature>
<dbReference type="InterPro" id="IPR024029">
    <property type="entry name" value="Pyridox_Oxase_FMN-dep"/>
</dbReference>
<dbReference type="PANTHER" id="PTHR42815:SF2">
    <property type="entry name" value="FAD-BINDING, PUTATIVE (AFU_ORTHOLOGUE AFUA_6G07600)-RELATED"/>
    <property type="match status" value="1"/>
</dbReference>
<dbReference type="InterPro" id="IPR012349">
    <property type="entry name" value="Split_barrel_FMN-bd"/>
</dbReference>
<dbReference type="Gene3D" id="2.30.110.10">
    <property type="entry name" value="Electron Transport, Fmn-binding Protein, Chain A"/>
    <property type="match status" value="1"/>
</dbReference>
<dbReference type="PANTHER" id="PTHR42815">
    <property type="entry name" value="FAD-BINDING, PUTATIVE (AFU_ORTHOLOGUE AFUA_6G07600)-RELATED"/>
    <property type="match status" value="1"/>
</dbReference>
<dbReference type="Proteomes" id="UP000180057">
    <property type="component" value="Unassembled WGS sequence"/>
</dbReference>
<keyword evidence="2" id="KW-0378">Hydrolase</keyword>
<comment type="caution">
    <text evidence="2">The sequence shown here is derived from an EMBL/GenBank/DDBJ whole genome shotgun (WGS) entry which is preliminary data.</text>
</comment>
<dbReference type="GO" id="GO:0016787">
    <property type="term" value="F:hydrolase activity"/>
    <property type="evidence" value="ECO:0007669"/>
    <property type="project" value="UniProtKB-KW"/>
</dbReference>